<gene>
    <name evidence="3" type="ORF">ABOD76_08205</name>
</gene>
<feature type="chain" id="PRO_5043493280" evidence="1">
    <location>
        <begin position="21"/>
        <end position="163"/>
    </location>
</feature>
<dbReference type="RefSeq" id="WP_350244343.1">
    <property type="nucleotide sequence ID" value="NZ_CP158299.1"/>
</dbReference>
<feature type="signal peptide" evidence="1">
    <location>
        <begin position="1"/>
        <end position="20"/>
    </location>
</feature>
<accession>A0AAU7UDZ4</accession>
<dbReference type="PANTHER" id="PTHR10900">
    <property type="entry name" value="PERIOSTIN-RELATED"/>
    <property type="match status" value="1"/>
</dbReference>
<evidence type="ECO:0000259" key="2">
    <source>
        <dbReference type="PROSITE" id="PS50213"/>
    </source>
</evidence>
<dbReference type="Gene3D" id="2.30.180.10">
    <property type="entry name" value="FAS1 domain"/>
    <property type="match status" value="1"/>
</dbReference>
<dbReference type="FunFam" id="2.30.180.10:FF:000019">
    <property type="entry name" value="Cell surface lipoprotein"/>
    <property type="match status" value="1"/>
</dbReference>
<proteinExistence type="predicted"/>
<name>A0AAU7UDZ4_9DEIO</name>
<evidence type="ECO:0000256" key="1">
    <source>
        <dbReference type="SAM" id="SignalP"/>
    </source>
</evidence>
<dbReference type="InterPro" id="IPR036378">
    <property type="entry name" value="FAS1_dom_sf"/>
</dbReference>
<dbReference type="PROSITE" id="PS50213">
    <property type="entry name" value="FAS1"/>
    <property type="match status" value="1"/>
</dbReference>
<reference evidence="3" key="1">
    <citation type="submission" date="2024-06" db="EMBL/GenBank/DDBJ databases">
        <title>Draft Genome Sequence of Deinococcus sonorensis Type Strain KR-87, a Biofilm Producing Representative of the Genus Deinococcus.</title>
        <authorList>
            <person name="Boren L.S."/>
            <person name="Grosso R.A."/>
            <person name="Hugenberg-Cox A.N."/>
            <person name="Hill J.T.E."/>
            <person name="Albert C.M."/>
            <person name="Tuohy J.M."/>
        </authorList>
    </citation>
    <scope>NUCLEOTIDE SEQUENCE</scope>
    <source>
        <strain evidence="3">KR-87</strain>
    </source>
</reference>
<dbReference type="PANTHER" id="PTHR10900:SF77">
    <property type="entry name" value="FI19380P1"/>
    <property type="match status" value="1"/>
</dbReference>
<dbReference type="SMART" id="SM00554">
    <property type="entry name" value="FAS1"/>
    <property type="match status" value="1"/>
</dbReference>
<dbReference type="InterPro" id="IPR050904">
    <property type="entry name" value="Adhesion/Biosynth-related"/>
</dbReference>
<protein>
    <submittedName>
        <fullName evidence="3">Fasciclin domain-containing protein</fullName>
    </submittedName>
</protein>
<feature type="domain" description="FAS1" evidence="2">
    <location>
        <begin position="29"/>
        <end position="159"/>
    </location>
</feature>
<keyword evidence="1" id="KW-0732">Signal</keyword>
<sequence length="163" mass="16105">MKIRTAILGLALLGGAPAVAGGGAAVPGGTTIAGIVANDPNFSTLLSAVQAAGLTETLSGAGPFTVFAPTNAAFAKVPADQLNALLADPAQLKAVLLYHVVPGRVMAAQAARLTSAKTVNGASLNIMASGGMVRINNATVTKADVMASNGVIHVIDTVLLPPQ</sequence>
<dbReference type="KEGG" id="dsc:ABOD76_08205"/>
<dbReference type="SUPFAM" id="SSF82153">
    <property type="entry name" value="FAS1 domain"/>
    <property type="match status" value="1"/>
</dbReference>
<dbReference type="EMBL" id="CP158299">
    <property type="protein sequence ID" value="XBV86279.1"/>
    <property type="molecule type" value="Genomic_DNA"/>
</dbReference>
<dbReference type="GO" id="GO:0005615">
    <property type="term" value="C:extracellular space"/>
    <property type="evidence" value="ECO:0007669"/>
    <property type="project" value="TreeGrafter"/>
</dbReference>
<organism evidence="3">
    <name type="scientific">Deinococcus sonorensis KR-87</name>
    <dbReference type="NCBI Taxonomy" id="694439"/>
    <lineage>
        <taxon>Bacteria</taxon>
        <taxon>Thermotogati</taxon>
        <taxon>Deinococcota</taxon>
        <taxon>Deinococci</taxon>
        <taxon>Deinococcales</taxon>
        <taxon>Deinococcaceae</taxon>
        <taxon>Deinococcus</taxon>
    </lineage>
</organism>
<evidence type="ECO:0000313" key="3">
    <source>
        <dbReference type="EMBL" id="XBV86279.1"/>
    </source>
</evidence>
<dbReference type="InterPro" id="IPR000782">
    <property type="entry name" value="FAS1_domain"/>
</dbReference>
<dbReference type="AlphaFoldDB" id="A0AAU7UDZ4"/>
<dbReference type="Pfam" id="PF02469">
    <property type="entry name" value="Fasciclin"/>
    <property type="match status" value="1"/>
</dbReference>